<keyword evidence="2" id="KW-1133">Transmembrane helix</keyword>
<dbReference type="SUPFAM" id="SSF58104">
    <property type="entry name" value="Methyl-accepting chemotaxis protein (MCP) signaling domain"/>
    <property type="match status" value="1"/>
</dbReference>
<evidence type="ECO:0000313" key="4">
    <source>
        <dbReference type="EMBL" id="MBA2224731.1"/>
    </source>
</evidence>
<evidence type="ECO:0000256" key="1">
    <source>
        <dbReference type="SAM" id="MobiDB-lite"/>
    </source>
</evidence>
<accession>A0A7V8VB52</accession>
<keyword evidence="2" id="KW-0812">Transmembrane</keyword>
<sequence>MTERILRQRVGLFVAAGLAILGGLVLFFGHTPEWFSSKVPYVITYPEAPDIVPGTPIRKSGVRIGEVRTVELDPETGEVQVHIRVDRRYLPRKSEEAFVSRGILSGDTSIEFVPKLDDNGKPVPRGEVWPPGSVIPGTPPITARSLLTPASGVLSNAQQSLDRIVAAFEKLERLERLGPKVETALDEFTLLARDARGLIPELRNTARRLQSLIGAEEPPPIAPRASTAGPLLLTAWLQQPPPPPGGQAQEDANLKALIKDIQELVRAVRPAAEELRGMIRKLEPEVTATVKSARQAFDEVHDVLNPENRKQLAELIKNINTVSGYVVRISTSLTNLLETAEKTLRNIDQQITAAGAIVGDIRAVTRPLAARAEAIVASVSDSAEQLNRTLAEVRTLVRLLSRDEGTLQKLLVDPSVYQNLDAAAHALARVMTRAEKISRDLEVFADKVARRPELIGLGGVFRPSAGLKEWPPAPVPPAATPASPWPPSSAPPRYRPEDSPLPLPPQPPASILQPPAPPPPIQGYPPR</sequence>
<gene>
    <name evidence="4" type="ORF">H0921_00985</name>
</gene>
<evidence type="ECO:0000313" key="5">
    <source>
        <dbReference type="Proteomes" id="UP000542342"/>
    </source>
</evidence>
<dbReference type="RefSeq" id="WP_194536158.1">
    <property type="nucleotide sequence ID" value="NZ_JACEFB010000001.1"/>
</dbReference>
<proteinExistence type="predicted"/>
<feature type="domain" description="Mce/MlaD" evidence="3">
    <location>
        <begin position="38"/>
        <end position="114"/>
    </location>
</feature>
<dbReference type="PANTHER" id="PTHR33371">
    <property type="entry name" value="INTERMEMBRANE PHOSPHOLIPID TRANSPORT SYSTEM BINDING PROTEIN MLAD-RELATED"/>
    <property type="match status" value="1"/>
</dbReference>
<feature type="compositionally biased region" description="Pro residues" evidence="1">
    <location>
        <begin position="471"/>
        <end position="490"/>
    </location>
</feature>
<dbReference type="EMBL" id="JACEFB010000001">
    <property type="protein sequence ID" value="MBA2224731.1"/>
    <property type="molecule type" value="Genomic_DNA"/>
</dbReference>
<reference evidence="4 5" key="1">
    <citation type="submission" date="2020-07" db="EMBL/GenBank/DDBJ databases">
        <title>Thermogemmata thermophila gen. nov., sp. nov., a novel moderate thermophilic planctomycete from a Kamchatka hot spring.</title>
        <authorList>
            <person name="Elcheninov A.G."/>
            <person name="Podosokorskaya O.A."/>
            <person name="Kovaleva O.L."/>
            <person name="Novikov A."/>
            <person name="Bonch-Osmolovskaya E.A."/>
            <person name="Toshchakov S.V."/>
            <person name="Kublanov I.V."/>
        </authorList>
    </citation>
    <scope>NUCLEOTIDE SEQUENCE [LARGE SCALE GENOMIC DNA]</scope>
    <source>
        <strain evidence="4 5">2918</strain>
    </source>
</reference>
<feature type="region of interest" description="Disordered" evidence="1">
    <location>
        <begin position="115"/>
        <end position="135"/>
    </location>
</feature>
<organism evidence="4 5">
    <name type="scientific">Thermogemmata fonticola</name>
    <dbReference type="NCBI Taxonomy" id="2755323"/>
    <lineage>
        <taxon>Bacteria</taxon>
        <taxon>Pseudomonadati</taxon>
        <taxon>Planctomycetota</taxon>
        <taxon>Planctomycetia</taxon>
        <taxon>Gemmatales</taxon>
        <taxon>Gemmataceae</taxon>
        <taxon>Thermogemmata</taxon>
    </lineage>
</organism>
<dbReference type="AlphaFoldDB" id="A0A7V8VB52"/>
<dbReference type="Gene3D" id="1.10.287.950">
    <property type="entry name" value="Methyl-accepting chemotaxis protein"/>
    <property type="match status" value="1"/>
</dbReference>
<feature type="transmembrane region" description="Helical" evidence="2">
    <location>
        <begin position="12"/>
        <end position="30"/>
    </location>
</feature>
<dbReference type="InterPro" id="IPR052336">
    <property type="entry name" value="MlaD_Phospholipid_Transporter"/>
</dbReference>
<dbReference type="Proteomes" id="UP000542342">
    <property type="component" value="Unassembled WGS sequence"/>
</dbReference>
<comment type="caution">
    <text evidence="4">The sequence shown here is derived from an EMBL/GenBank/DDBJ whole genome shotgun (WGS) entry which is preliminary data.</text>
</comment>
<name>A0A7V8VB52_9BACT</name>
<keyword evidence="2" id="KW-0472">Membrane</keyword>
<dbReference type="InterPro" id="IPR003399">
    <property type="entry name" value="Mce/MlaD"/>
</dbReference>
<evidence type="ECO:0000256" key="2">
    <source>
        <dbReference type="SAM" id="Phobius"/>
    </source>
</evidence>
<feature type="region of interest" description="Disordered" evidence="1">
    <location>
        <begin position="471"/>
        <end position="527"/>
    </location>
</feature>
<evidence type="ECO:0000259" key="3">
    <source>
        <dbReference type="Pfam" id="PF02470"/>
    </source>
</evidence>
<dbReference type="Pfam" id="PF02470">
    <property type="entry name" value="MlaD"/>
    <property type="match status" value="1"/>
</dbReference>
<dbReference type="PANTHER" id="PTHR33371:SF4">
    <property type="entry name" value="INTERMEMBRANE PHOSPHOLIPID TRANSPORT SYSTEM BINDING PROTEIN MLAD"/>
    <property type="match status" value="1"/>
</dbReference>
<keyword evidence="5" id="KW-1185">Reference proteome</keyword>
<feature type="compositionally biased region" description="Pro residues" evidence="1">
    <location>
        <begin position="499"/>
        <end position="527"/>
    </location>
</feature>
<protein>
    <submittedName>
        <fullName evidence="4">MCE family protein</fullName>
    </submittedName>
</protein>